<dbReference type="EMBL" id="LRQV01000077">
    <property type="protein sequence ID" value="KXK60283.1"/>
    <property type="molecule type" value="Genomic_DNA"/>
</dbReference>
<feature type="region of interest" description="Disordered" evidence="1">
    <location>
        <begin position="1"/>
        <end position="39"/>
    </location>
</feature>
<protein>
    <submittedName>
        <fullName evidence="2">Uncharacterized protein</fullName>
    </submittedName>
</protein>
<dbReference type="AlphaFoldDB" id="A0A136PP97"/>
<evidence type="ECO:0000313" key="3">
    <source>
        <dbReference type="Proteomes" id="UP000070620"/>
    </source>
</evidence>
<evidence type="ECO:0000313" key="2">
    <source>
        <dbReference type="EMBL" id="KXK60283.1"/>
    </source>
</evidence>
<organism evidence="2 3">
    <name type="scientific">Micromonospora rosaria</name>
    <dbReference type="NCBI Taxonomy" id="47874"/>
    <lineage>
        <taxon>Bacteria</taxon>
        <taxon>Bacillati</taxon>
        <taxon>Actinomycetota</taxon>
        <taxon>Actinomycetes</taxon>
        <taxon>Micromonosporales</taxon>
        <taxon>Micromonosporaceae</taxon>
        <taxon>Micromonospora</taxon>
    </lineage>
</organism>
<comment type="caution">
    <text evidence="2">The sequence shown here is derived from an EMBL/GenBank/DDBJ whole genome shotgun (WGS) entry which is preliminary data.</text>
</comment>
<dbReference type="RefSeq" id="WP_067368507.1">
    <property type="nucleotide sequence ID" value="NZ_JBIUBN010000002.1"/>
</dbReference>
<feature type="compositionally biased region" description="Low complexity" evidence="1">
    <location>
        <begin position="1"/>
        <end position="30"/>
    </location>
</feature>
<dbReference type="Proteomes" id="UP000070620">
    <property type="component" value="Unassembled WGS sequence"/>
</dbReference>
<reference evidence="2 3" key="1">
    <citation type="submission" date="2016-01" db="EMBL/GenBank/DDBJ databases">
        <title>Whole genome sequence and analysis of Micromonospora rosaria DSM 803, which can produce antibacterial substance rosamicin.</title>
        <authorList>
            <person name="Yang H."/>
            <person name="He X."/>
            <person name="Zhu D."/>
        </authorList>
    </citation>
    <scope>NUCLEOTIDE SEQUENCE [LARGE SCALE GENOMIC DNA]</scope>
    <source>
        <strain evidence="2 3">DSM 803</strain>
    </source>
</reference>
<sequence>MRVPSRSSGPRSGPAAPSASITSPAVAGPPRAGPSPGGPAVPDLAAYRAAVAELLVEIGALADPGSATARQALVDDRLRDPVVAAVLDATPAGLVAARETLLLELARYQPSGRSAVRDLTGLVRCYLLSRIDLMWWRDVPAFATDAQVRDSPDLVDLEWLRRRDLARFRYREEPTSRVGRALRAADRRLRPYAAPDTAGVRSRRTRREVVALLNDVAREFASAAPAGTPPLWVTSLVRSAEEQYRRRRLGHPVPLPGAHCLGWAVDVELDWYGRFGAREVLAGILRDRQEAGEVNVVDAGSVWHVCPAPSTRARLRRAYEVELGA</sequence>
<keyword evidence="3" id="KW-1185">Reference proteome</keyword>
<evidence type="ECO:0000256" key="1">
    <source>
        <dbReference type="SAM" id="MobiDB-lite"/>
    </source>
</evidence>
<gene>
    <name evidence="2" type="ORF">AWW66_19725</name>
</gene>
<proteinExistence type="predicted"/>
<name>A0A136PP97_9ACTN</name>
<dbReference type="OrthoDB" id="5174768at2"/>
<accession>A0A136PP97</accession>